<feature type="transmembrane region" description="Helical" evidence="1">
    <location>
        <begin position="99"/>
        <end position="123"/>
    </location>
</feature>
<dbReference type="AlphaFoldDB" id="A0AAU0UQU0"/>
<accession>A0AAU0UQU0</accession>
<keyword evidence="3" id="KW-1185">Reference proteome</keyword>
<feature type="transmembrane region" description="Helical" evidence="1">
    <location>
        <begin position="169"/>
        <end position="193"/>
    </location>
</feature>
<dbReference type="InterPro" id="IPR007272">
    <property type="entry name" value="Sulf_transp_TsuA/YedE"/>
</dbReference>
<keyword evidence="1" id="KW-0472">Membrane</keyword>
<reference evidence="2 3" key="1">
    <citation type="submission" date="2023-04" db="EMBL/GenBank/DDBJ databases">
        <authorList>
            <person name="Hsu D."/>
        </authorList>
    </citation>
    <scope>NUCLEOTIDE SEQUENCE [LARGE SCALE GENOMIC DNA]</scope>
    <source>
        <strain evidence="2 3">MK1</strain>
    </source>
</reference>
<feature type="transmembrane region" description="Helical" evidence="1">
    <location>
        <begin position="130"/>
        <end position="149"/>
    </location>
</feature>
<evidence type="ECO:0000313" key="3">
    <source>
        <dbReference type="Proteomes" id="UP001329915"/>
    </source>
</evidence>
<feature type="transmembrane region" description="Helical" evidence="1">
    <location>
        <begin position="66"/>
        <end position="87"/>
    </location>
</feature>
<dbReference type="RefSeq" id="WP_366922541.1">
    <property type="nucleotide sequence ID" value="NZ_CP121694.1"/>
</dbReference>
<organism evidence="2 3">
    <name type="scientific">Metallumcola ferriviriculae</name>
    <dbReference type="NCBI Taxonomy" id="3039180"/>
    <lineage>
        <taxon>Bacteria</taxon>
        <taxon>Bacillati</taxon>
        <taxon>Bacillota</taxon>
        <taxon>Clostridia</taxon>
        <taxon>Neomoorellales</taxon>
        <taxon>Desulfitibacteraceae</taxon>
        <taxon>Metallumcola</taxon>
    </lineage>
</organism>
<keyword evidence="1" id="KW-1133">Transmembrane helix</keyword>
<name>A0AAU0UQU0_9FIRM</name>
<dbReference type="EMBL" id="CP121694">
    <property type="protein sequence ID" value="WRO23154.1"/>
    <property type="molecule type" value="Genomic_DNA"/>
</dbReference>
<keyword evidence="1" id="KW-0812">Transmembrane</keyword>
<evidence type="ECO:0000256" key="1">
    <source>
        <dbReference type="SAM" id="Phobius"/>
    </source>
</evidence>
<feature type="transmembrane region" description="Helical" evidence="1">
    <location>
        <begin position="12"/>
        <end position="45"/>
    </location>
</feature>
<evidence type="ECO:0000313" key="2">
    <source>
        <dbReference type="EMBL" id="WRO23154.1"/>
    </source>
</evidence>
<sequence length="212" mass="23088">MIIRPDNKFTLLLPGFLTFTAIIFSQIGYSLMAIAVVGLSLGFIMQRSRFCIASAFSDFLLFRDGNLLKALVAFIFVSTLGFTFIQITGGEGYLVTVGWRTVLGALLFGFGMTIAGGCAAGTLMRIGEGYLLFIPTLLGLIFGSVMGAYHYGLWGSIKHSSVVVFFPEVFGWPIAILVQLLVLVGIMVLILHFEKAAKNEMLRKEGGENHSI</sequence>
<dbReference type="Pfam" id="PF04143">
    <property type="entry name" value="Sulf_transp"/>
    <property type="match status" value="1"/>
</dbReference>
<protein>
    <submittedName>
        <fullName evidence="2">YeeE/YedE family protein</fullName>
    </submittedName>
</protein>
<proteinExistence type="predicted"/>
<gene>
    <name evidence="2" type="ORF">MFMK1_003003</name>
</gene>
<dbReference type="Proteomes" id="UP001329915">
    <property type="component" value="Chromosome"/>
</dbReference>
<dbReference type="KEGG" id="dbc:MFMK1_003003"/>